<dbReference type="Proteomes" id="UP000430345">
    <property type="component" value="Unassembled WGS sequence"/>
</dbReference>
<reference evidence="2 3" key="1">
    <citation type="submission" date="2019-10" db="EMBL/GenBank/DDBJ databases">
        <title>The Genome Sequence of Clostridium tarantellae Isolated from Fish Brain.</title>
        <authorList>
            <person name="Bano L."/>
            <person name="Kiel M."/>
            <person name="Sales G."/>
            <person name="Doxey A.C."/>
            <person name="Mansfield M.J."/>
            <person name="Schiavone M."/>
            <person name="Rossetto O."/>
            <person name="Pirazzini M."/>
            <person name="Dobrindt U."/>
            <person name="Montecucco C."/>
        </authorList>
    </citation>
    <scope>NUCLEOTIDE SEQUENCE [LARGE SCALE GENOMIC DNA]</scope>
    <source>
        <strain evidence="2 3">DSM 3997</strain>
    </source>
</reference>
<evidence type="ECO:0000256" key="1">
    <source>
        <dbReference type="SAM" id="Coils"/>
    </source>
</evidence>
<dbReference type="AlphaFoldDB" id="A0A6I1MVC6"/>
<keyword evidence="1" id="KW-0175">Coiled coil</keyword>
<protein>
    <submittedName>
        <fullName evidence="2">Uncharacterized protein</fullName>
    </submittedName>
</protein>
<accession>A0A6I1MVC6</accession>
<sequence>MTKNKNDIESLFGKLLGSANSFNSINTFNEGTKDIFKNRKFKVEDIEENLKIIENTMDKDFKEIKDRIFEKEFNKDSKIEESNSLENQVKEYNELKEEITNEISNMIKKTSDILAENEKEFAFQNITKNLNSDKLKEAVILSEILGKPVSKRKRNKNRGYR</sequence>
<organism evidence="2 3">
    <name type="scientific">Clostridium tarantellae</name>
    <dbReference type="NCBI Taxonomy" id="39493"/>
    <lineage>
        <taxon>Bacteria</taxon>
        <taxon>Bacillati</taxon>
        <taxon>Bacillota</taxon>
        <taxon>Clostridia</taxon>
        <taxon>Eubacteriales</taxon>
        <taxon>Clostridiaceae</taxon>
        <taxon>Clostridium</taxon>
    </lineage>
</organism>
<comment type="caution">
    <text evidence="2">The sequence shown here is derived from an EMBL/GenBank/DDBJ whole genome shotgun (WGS) entry which is preliminary data.</text>
</comment>
<dbReference type="EMBL" id="WHJC01000160">
    <property type="protein sequence ID" value="MPQ44149.1"/>
    <property type="molecule type" value="Genomic_DNA"/>
</dbReference>
<gene>
    <name evidence="2" type="ORF">GBZ86_10285</name>
</gene>
<evidence type="ECO:0000313" key="3">
    <source>
        <dbReference type="Proteomes" id="UP000430345"/>
    </source>
</evidence>
<proteinExistence type="predicted"/>
<dbReference type="RefSeq" id="WP_152890372.1">
    <property type="nucleotide sequence ID" value="NZ_WHJC01000160.1"/>
</dbReference>
<keyword evidence="3" id="KW-1185">Reference proteome</keyword>
<feature type="coiled-coil region" evidence="1">
    <location>
        <begin position="43"/>
        <end position="109"/>
    </location>
</feature>
<dbReference type="OrthoDB" id="1958145at2"/>
<name>A0A6I1MVC6_9CLOT</name>
<evidence type="ECO:0000313" key="2">
    <source>
        <dbReference type="EMBL" id="MPQ44149.1"/>
    </source>
</evidence>